<dbReference type="AlphaFoldDB" id="A0A8J3KIM2"/>
<proteinExistence type="predicted"/>
<keyword evidence="2" id="KW-0812">Transmembrane</keyword>
<dbReference type="GO" id="GO:0016020">
    <property type="term" value="C:membrane"/>
    <property type="evidence" value="ECO:0007669"/>
    <property type="project" value="TreeGrafter"/>
</dbReference>
<dbReference type="InterPro" id="IPR050879">
    <property type="entry name" value="Acyltransferase_3"/>
</dbReference>
<keyword evidence="2" id="KW-1133">Transmembrane helix</keyword>
<feature type="transmembrane region" description="Helical" evidence="2">
    <location>
        <begin position="330"/>
        <end position="356"/>
    </location>
</feature>
<organism evidence="4 5">
    <name type="scientific">Catellatospora citrea</name>
    <dbReference type="NCBI Taxonomy" id="53366"/>
    <lineage>
        <taxon>Bacteria</taxon>
        <taxon>Bacillati</taxon>
        <taxon>Actinomycetota</taxon>
        <taxon>Actinomycetes</taxon>
        <taxon>Micromonosporales</taxon>
        <taxon>Micromonosporaceae</taxon>
        <taxon>Catellatospora</taxon>
    </lineage>
</organism>
<comment type="caution">
    <text evidence="4">The sequence shown here is derived from an EMBL/GenBank/DDBJ whole genome shotgun (WGS) entry which is preliminary data.</text>
</comment>
<dbReference type="PANTHER" id="PTHR23028">
    <property type="entry name" value="ACETYLTRANSFERASE"/>
    <property type="match status" value="1"/>
</dbReference>
<feature type="transmembrane region" description="Helical" evidence="2">
    <location>
        <begin position="108"/>
        <end position="130"/>
    </location>
</feature>
<evidence type="ECO:0000313" key="4">
    <source>
        <dbReference type="EMBL" id="GIF99578.1"/>
    </source>
</evidence>
<feature type="transmembrane region" description="Helical" evidence="2">
    <location>
        <begin position="362"/>
        <end position="384"/>
    </location>
</feature>
<evidence type="ECO:0000259" key="3">
    <source>
        <dbReference type="Pfam" id="PF01757"/>
    </source>
</evidence>
<reference evidence="4 5" key="1">
    <citation type="submission" date="2021-01" db="EMBL/GenBank/DDBJ databases">
        <title>Whole genome shotgun sequence of Catellatospora citrea NBRC 14495.</title>
        <authorList>
            <person name="Komaki H."/>
            <person name="Tamura T."/>
        </authorList>
    </citation>
    <scope>NUCLEOTIDE SEQUENCE [LARGE SCALE GENOMIC DNA]</scope>
    <source>
        <strain evidence="4 5">NBRC 14495</strain>
    </source>
</reference>
<sequence length="406" mass="44005">MTVMKAIPAAPERNVPSGATFPPAATAPRPPAHAPTAGHPATRVTAATPAPEERPDGAPVARPAAPRLLVLDGLRLAAALLVVSHHLVRGPWGVEPGSLFGPLAAVASLGWLGVNLFFLISGFVICLSSWGRGLGEFTVSRVVRLFPAYWVGVVVTTAVLAAWPALRGPLPAPESLVNLTMLQSGLGVTDQDWSYWSLGAELRFYLLFAIVVWLGVTCRRVVYFCAVWTLVAVFSTTWDQRWIDNMIVPEFAPYFVAGVALFLIHRFGANLLLWGLVGANWLIALYRLQGYPALEHFHQSWWSVAAVVTGCFALLSAIALGAFHRVGWRWLTVAGALTYPLYLIHQAIGQTLILALRGHAPHWLLLAGIVALLLGASWLIHRYVERPLGGRLKRSLTTSLAAVRRG</sequence>
<feature type="domain" description="Acyltransferase 3" evidence="3">
    <location>
        <begin position="71"/>
        <end position="379"/>
    </location>
</feature>
<evidence type="ECO:0000313" key="5">
    <source>
        <dbReference type="Proteomes" id="UP000659904"/>
    </source>
</evidence>
<name>A0A8J3KIM2_9ACTN</name>
<feature type="transmembrane region" description="Helical" evidence="2">
    <location>
        <begin position="271"/>
        <end position="289"/>
    </location>
</feature>
<dbReference type="GO" id="GO:0009103">
    <property type="term" value="P:lipopolysaccharide biosynthetic process"/>
    <property type="evidence" value="ECO:0007669"/>
    <property type="project" value="TreeGrafter"/>
</dbReference>
<evidence type="ECO:0000256" key="2">
    <source>
        <dbReference type="SAM" id="Phobius"/>
    </source>
</evidence>
<protein>
    <submittedName>
        <fullName evidence="4">Acyltransferase</fullName>
    </submittedName>
</protein>
<dbReference type="PANTHER" id="PTHR23028:SF53">
    <property type="entry name" value="ACYL_TRANSF_3 DOMAIN-CONTAINING PROTEIN"/>
    <property type="match status" value="1"/>
</dbReference>
<feature type="transmembrane region" description="Helical" evidence="2">
    <location>
        <begin position="221"/>
        <end position="240"/>
    </location>
</feature>
<evidence type="ECO:0000256" key="1">
    <source>
        <dbReference type="SAM" id="MobiDB-lite"/>
    </source>
</evidence>
<feature type="compositionally biased region" description="Low complexity" evidence="1">
    <location>
        <begin position="16"/>
        <end position="27"/>
    </location>
</feature>
<feature type="compositionally biased region" description="Low complexity" evidence="1">
    <location>
        <begin position="34"/>
        <end position="50"/>
    </location>
</feature>
<keyword evidence="4" id="KW-0012">Acyltransferase</keyword>
<feature type="transmembrane region" description="Helical" evidence="2">
    <location>
        <begin position="193"/>
        <end position="214"/>
    </location>
</feature>
<feature type="region of interest" description="Disordered" evidence="1">
    <location>
        <begin position="1"/>
        <end position="59"/>
    </location>
</feature>
<feature type="transmembrane region" description="Helical" evidence="2">
    <location>
        <begin position="246"/>
        <end position="264"/>
    </location>
</feature>
<dbReference type="EMBL" id="BONH01000022">
    <property type="protein sequence ID" value="GIF99578.1"/>
    <property type="molecule type" value="Genomic_DNA"/>
</dbReference>
<dbReference type="Proteomes" id="UP000659904">
    <property type="component" value="Unassembled WGS sequence"/>
</dbReference>
<keyword evidence="4" id="KW-0808">Transferase</keyword>
<accession>A0A8J3KIM2</accession>
<gene>
    <name evidence="4" type="ORF">Cci01nite_46720</name>
</gene>
<dbReference type="InterPro" id="IPR002656">
    <property type="entry name" value="Acyl_transf_3_dom"/>
</dbReference>
<keyword evidence="2" id="KW-0472">Membrane</keyword>
<feature type="transmembrane region" description="Helical" evidence="2">
    <location>
        <begin position="301"/>
        <end position="323"/>
    </location>
</feature>
<dbReference type="Pfam" id="PF01757">
    <property type="entry name" value="Acyl_transf_3"/>
    <property type="match status" value="1"/>
</dbReference>
<dbReference type="GO" id="GO:0016747">
    <property type="term" value="F:acyltransferase activity, transferring groups other than amino-acyl groups"/>
    <property type="evidence" value="ECO:0007669"/>
    <property type="project" value="InterPro"/>
</dbReference>
<keyword evidence="5" id="KW-1185">Reference proteome</keyword>
<feature type="transmembrane region" description="Helical" evidence="2">
    <location>
        <begin position="142"/>
        <end position="166"/>
    </location>
</feature>